<comment type="subcellular location">
    <subcellularLocation>
        <location evidence="1">Membrane</location>
        <topology evidence="1">Multi-pass membrane protein</topology>
    </subcellularLocation>
</comment>
<dbReference type="AlphaFoldDB" id="A0A843YPD5"/>
<feature type="transmembrane region" description="Helical" evidence="6">
    <location>
        <begin position="530"/>
        <end position="552"/>
    </location>
</feature>
<evidence type="ECO:0000313" key="8">
    <source>
        <dbReference type="EMBL" id="MQQ10467.1"/>
    </source>
</evidence>
<evidence type="ECO:0000256" key="6">
    <source>
        <dbReference type="SAM" id="Phobius"/>
    </source>
</evidence>
<dbReference type="SUPFAM" id="SSF103473">
    <property type="entry name" value="MFS general substrate transporter"/>
    <property type="match status" value="1"/>
</dbReference>
<feature type="transmembrane region" description="Helical" evidence="6">
    <location>
        <begin position="119"/>
        <end position="141"/>
    </location>
</feature>
<dbReference type="EMBL" id="WIBF01000015">
    <property type="protein sequence ID" value="MQQ10467.1"/>
    <property type="molecule type" value="Genomic_DNA"/>
</dbReference>
<feature type="transmembrane region" description="Helical" evidence="6">
    <location>
        <begin position="243"/>
        <end position="261"/>
    </location>
</feature>
<keyword evidence="4 6" id="KW-0472">Membrane</keyword>
<name>A0A843YPD5_9RHOB</name>
<feature type="transmembrane region" description="Helical" evidence="6">
    <location>
        <begin position="176"/>
        <end position="196"/>
    </location>
</feature>
<feature type="transmembrane region" description="Helical" evidence="6">
    <location>
        <begin position="208"/>
        <end position="231"/>
    </location>
</feature>
<comment type="caution">
    <text evidence="8">The sequence shown here is derived from an EMBL/GenBank/DDBJ whole genome shotgun (WGS) entry which is preliminary data.</text>
</comment>
<feature type="transmembrane region" description="Helical" evidence="6">
    <location>
        <begin position="376"/>
        <end position="394"/>
    </location>
</feature>
<evidence type="ECO:0000259" key="7">
    <source>
        <dbReference type="PROSITE" id="PS50850"/>
    </source>
</evidence>
<feature type="domain" description="Major facilitator superfamily (MFS) profile" evidence="7">
    <location>
        <begin position="53"/>
        <end position="557"/>
    </location>
</feature>
<dbReference type="InterPro" id="IPR020846">
    <property type="entry name" value="MFS_dom"/>
</dbReference>
<feature type="transmembrane region" description="Helical" evidence="6">
    <location>
        <begin position="443"/>
        <end position="463"/>
    </location>
</feature>
<dbReference type="Proteomes" id="UP000444174">
    <property type="component" value="Unassembled WGS sequence"/>
</dbReference>
<protein>
    <submittedName>
        <fullName evidence="8">MFS transporter</fullName>
    </submittedName>
</protein>
<organism evidence="8 9">
    <name type="scientific">Tritonibacter litoralis</name>
    <dbReference type="NCBI Taxonomy" id="2662264"/>
    <lineage>
        <taxon>Bacteria</taxon>
        <taxon>Pseudomonadati</taxon>
        <taxon>Pseudomonadota</taxon>
        <taxon>Alphaproteobacteria</taxon>
        <taxon>Rhodobacterales</taxon>
        <taxon>Paracoccaceae</taxon>
        <taxon>Tritonibacter</taxon>
    </lineage>
</organism>
<feature type="transmembrane region" description="Helical" evidence="6">
    <location>
        <begin position="406"/>
        <end position="431"/>
    </location>
</feature>
<feature type="transmembrane region" description="Helical" evidence="6">
    <location>
        <begin position="273"/>
        <end position="290"/>
    </location>
</feature>
<feature type="transmembrane region" description="Helical" evidence="6">
    <location>
        <begin position="311"/>
        <end position="336"/>
    </location>
</feature>
<keyword evidence="3 6" id="KW-1133">Transmembrane helix</keyword>
<dbReference type="PANTHER" id="PTHR23501">
    <property type="entry name" value="MAJOR FACILITATOR SUPERFAMILY"/>
    <property type="match status" value="1"/>
</dbReference>
<feature type="region of interest" description="Disordered" evidence="5">
    <location>
        <begin position="1"/>
        <end position="34"/>
    </location>
</feature>
<evidence type="ECO:0000256" key="5">
    <source>
        <dbReference type="SAM" id="MobiDB-lite"/>
    </source>
</evidence>
<feature type="transmembrane region" description="Helical" evidence="6">
    <location>
        <begin position="147"/>
        <end position="169"/>
    </location>
</feature>
<evidence type="ECO:0000256" key="4">
    <source>
        <dbReference type="ARBA" id="ARBA00023136"/>
    </source>
</evidence>
<dbReference type="Gene3D" id="1.20.1720.10">
    <property type="entry name" value="Multidrug resistance protein D"/>
    <property type="match status" value="1"/>
</dbReference>
<dbReference type="RefSeq" id="WP_153217468.1">
    <property type="nucleotide sequence ID" value="NZ_WIBF01000015.1"/>
</dbReference>
<evidence type="ECO:0000256" key="1">
    <source>
        <dbReference type="ARBA" id="ARBA00004141"/>
    </source>
</evidence>
<dbReference type="PANTHER" id="PTHR23501:SF174">
    <property type="entry name" value="MULTIDRUG EXPORT PROTEIN EMRB-RELATED"/>
    <property type="match status" value="1"/>
</dbReference>
<evidence type="ECO:0000313" key="9">
    <source>
        <dbReference type="Proteomes" id="UP000444174"/>
    </source>
</evidence>
<dbReference type="Gene3D" id="1.20.1250.20">
    <property type="entry name" value="MFS general substrate transporter like domains"/>
    <property type="match status" value="1"/>
</dbReference>
<sequence length="559" mass="59928">MDEAGSGCEDRQVSHHGAKSTSFDTRKPSDPNLTCLQANPSGHRPDAYALALVVVGLTLAVTVDALNSTVYGMARHQFMESLSVTQDTANWLNTAFVAAKLTLLPACAWAVNRAGAGPILWFALVGSIVASLLCAICPGIMSIVASRILQGATGAALLVSCQTILFQLFPKSRQGLIQAVFAFGVVVAPASAAPALHGELIAGGSWRWMFALSACVALAASLILFAVRHYLPAQKYDELEFDWVCLGLFAIAMTAMGYALSEGARWNWLDTTHMRWWVAAALVGLIAFVVRMNMRPRRAMFRYDVFCNPEFAFGFAVSLVAGFALFGSAFLIQVFALNVLHLPSDTTARLLLPSSLTIGLALLIAGWFTTSRGANPVIFIPIGVLLVMTSMWMLSGSGPQSGSHDMWFALLLRGLGLGFLFLSLTLVTLIGLPPQLVSAGTGLFNLGRQLGGLIGIACLDTYIQRTNTLNLQILGSNLHPSNPALQQRTEFVSQGFIGRGLDPGLIDGAALAAIQQSVRSQVALLTFSEAFLSLVWLFVVVLPLAILFKVALKKTTYFQ</sequence>
<gene>
    <name evidence="8" type="ORF">GFB49_18540</name>
</gene>
<dbReference type="InterPro" id="IPR011701">
    <property type="entry name" value="MFS"/>
</dbReference>
<keyword evidence="2 6" id="KW-0812">Transmembrane</keyword>
<feature type="transmembrane region" description="Helical" evidence="6">
    <location>
        <begin position="348"/>
        <end position="369"/>
    </location>
</feature>
<dbReference type="GO" id="GO:0022857">
    <property type="term" value="F:transmembrane transporter activity"/>
    <property type="evidence" value="ECO:0007669"/>
    <property type="project" value="InterPro"/>
</dbReference>
<dbReference type="InterPro" id="IPR036259">
    <property type="entry name" value="MFS_trans_sf"/>
</dbReference>
<keyword evidence="9" id="KW-1185">Reference proteome</keyword>
<evidence type="ECO:0000256" key="2">
    <source>
        <dbReference type="ARBA" id="ARBA00022692"/>
    </source>
</evidence>
<accession>A0A843YPD5</accession>
<feature type="transmembrane region" description="Helical" evidence="6">
    <location>
        <begin position="47"/>
        <end position="71"/>
    </location>
</feature>
<reference evidence="8 9" key="1">
    <citation type="submission" date="2019-10" db="EMBL/GenBank/DDBJ databases">
        <title>Epibacterium sp. nov., isolated from seawater.</title>
        <authorList>
            <person name="Zhang X."/>
            <person name="Li N."/>
        </authorList>
    </citation>
    <scope>NUCLEOTIDE SEQUENCE [LARGE SCALE GENOMIC DNA]</scope>
    <source>
        <strain evidence="8 9">SM1979</strain>
    </source>
</reference>
<evidence type="ECO:0000256" key="3">
    <source>
        <dbReference type="ARBA" id="ARBA00022989"/>
    </source>
</evidence>
<dbReference type="PROSITE" id="PS50850">
    <property type="entry name" value="MFS"/>
    <property type="match status" value="1"/>
</dbReference>
<proteinExistence type="predicted"/>
<dbReference type="Pfam" id="PF07690">
    <property type="entry name" value="MFS_1"/>
    <property type="match status" value="1"/>
</dbReference>
<dbReference type="GO" id="GO:0005886">
    <property type="term" value="C:plasma membrane"/>
    <property type="evidence" value="ECO:0007669"/>
    <property type="project" value="TreeGrafter"/>
</dbReference>